<comment type="caution">
    <text evidence="1">The sequence shown here is derived from an EMBL/GenBank/DDBJ whole genome shotgun (WGS) entry which is preliminary data.</text>
</comment>
<organism evidence="1 2">
    <name type="scientific">Bacillus timonensis</name>
    <dbReference type="NCBI Taxonomy" id="1033734"/>
    <lineage>
        <taxon>Bacteria</taxon>
        <taxon>Bacillati</taxon>
        <taxon>Bacillota</taxon>
        <taxon>Bacilli</taxon>
        <taxon>Bacillales</taxon>
        <taxon>Bacillaceae</taxon>
        <taxon>Bacillus</taxon>
    </lineage>
</organism>
<dbReference type="Proteomes" id="UP000306477">
    <property type="component" value="Unassembled WGS sequence"/>
</dbReference>
<accession>A0A4S3PZ06</accession>
<gene>
    <name evidence="1" type="ORF">E1I69_02315</name>
</gene>
<name>A0A4S3PZ06_9BACI</name>
<dbReference type="AlphaFoldDB" id="A0A4S3PZ06"/>
<dbReference type="RefSeq" id="WP_136378018.1">
    <property type="nucleotide sequence ID" value="NZ_SLUB01000002.1"/>
</dbReference>
<sequence length="93" mass="10780">MFRYNYNGKELIIRFVSQTKNINLNKDDLYNKIISIRDKILDADQGTSFIVEDDQGRLAVGTVQQGELTVISIHHLVEQTQVYLQRREAKKPS</sequence>
<dbReference type="EMBL" id="SLUB01000002">
    <property type="protein sequence ID" value="THE15169.1"/>
    <property type="molecule type" value="Genomic_DNA"/>
</dbReference>
<protein>
    <submittedName>
        <fullName evidence="1">Uncharacterized protein</fullName>
    </submittedName>
</protein>
<keyword evidence="2" id="KW-1185">Reference proteome</keyword>
<dbReference type="OrthoDB" id="2891155at2"/>
<proteinExistence type="predicted"/>
<evidence type="ECO:0000313" key="1">
    <source>
        <dbReference type="EMBL" id="THE15169.1"/>
    </source>
</evidence>
<reference evidence="1 2" key="1">
    <citation type="journal article" date="2019" name="Indoor Air">
        <title>Impacts of indoor surface finishes on bacterial viability.</title>
        <authorList>
            <person name="Hu J."/>
            <person name="Maamar S.B."/>
            <person name="Glawe A.J."/>
            <person name="Gottel N."/>
            <person name="Gilbert J.A."/>
            <person name="Hartmann E.M."/>
        </authorList>
    </citation>
    <scope>NUCLEOTIDE SEQUENCE [LARGE SCALE GENOMIC DNA]</scope>
    <source>
        <strain evidence="1 2">AF060A6</strain>
    </source>
</reference>
<evidence type="ECO:0000313" key="2">
    <source>
        <dbReference type="Proteomes" id="UP000306477"/>
    </source>
</evidence>